<keyword evidence="5" id="KW-1185">Reference proteome</keyword>
<keyword evidence="1" id="KW-0193">Cuticle</keyword>
<proteinExistence type="predicted"/>
<gene>
    <name evidence="4" type="ORF">MELIAE_LOCUS12660</name>
</gene>
<evidence type="ECO:0000256" key="2">
    <source>
        <dbReference type="ARBA" id="ARBA00022737"/>
    </source>
</evidence>
<name>A0A9P0BIR2_BRAAE</name>
<feature type="chain" id="PRO_5040244273" evidence="3">
    <location>
        <begin position="18"/>
        <end position="161"/>
    </location>
</feature>
<dbReference type="GO" id="GO:0042302">
    <property type="term" value="F:structural constituent of cuticle"/>
    <property type="evidence" value="ECO:0007669"/>
    <property type="project" value="UniProtKB-KW"/>
</dbReference>
<dbReference type="OrthoDB" id="6630852at2759"/>
<dbReference type="AlphaFoldDB" id="A0A9P0BIR2"/>
<sequence>MAFKFVIFSACLAFAQAGLIGAPIAAPIAYSQAPIAAAYSPATAVSHISYSSPIVSYGTPIAAQAPTITSQSQNILRSFGNLGQVSTYSKTIDTPFSSVRKTDVRVSNPGIRYASPYLQAAPLSVAHGLQVAPAIAAPVAYSAAPAVSHVSYQGLAGGYVF</sequence>
<accession>A0A9P0BIR2</accession>
<evidence type="ECO:0000313" key="4">
    <source>
        <dbReference type="EMBL" id="CAH0564019.1"/>
    </source>
</evidence>
<dbReference type="InterPro" id="IPR022727">
    <property type="entry name" value="Cuticle_C1"/>
</dbReference>
<dbReference type="Pfam" id="PF11018">
    <property type="entry name" value="Cuticle_3"/>
    <property type="match status" value="1"/>
</dbReference>
<dbReference type="EMBL" id="OV121140">
    <property type="protein sequence ID" value="CAH0564019.1"/>
    <property type="molecule type" value="Genomic_DNA"/>
</dbReference>
<organism evidence="4 5">
    <name type="scientific">Brassicogethes aeneus</name>
    <name type="common">Rape pollen beetle</name>
    <name type="synonym">Meligethes aeneus</name>
    <dbReference type="NCBI Taxonomy" id="1431903"/>
    <lineage>
        <taxon>Eukaryota</taxon>
        <taxon>Metazoa</taxon>
        <taxon>Ecdysozoa</taxon>
        <taxon>Arthropoda</taxon>
        <taxon>Hexapoda</taxon>
        <taxon>Insecta</taxon>
        <taxon>Pterygota</taxon>
        <taxon>Neoptera</taxon>
        <taxon>Endopterygota</taxon>
        <taxon>Coleoptera</taxon>
        <taxon>Polyphaga</taxon>
        <taxon>Cucujiformia</taxon>
        <taxon>Nitidulidae</taxon>
        <taxon>Meligethinae</taxon>
        <taxon>Brassicogethes</taxon>
    </lineage>
</organism>
<dbReference type="Proteomes" id="UP001154078">
    <property type="component" value="Chromosome 9"/>
</dbReference>
<reference evidence="4" key="1">
    <citation type="submission" date="2021-12" db="EMBL/GenBank/DDBJ databases">
        <authorList>
            <person name="King R."/>
        </authorList>
    </citation>
    <scope>NUCLEOTIDE SEQUENCE</scope>
</reference>
<evidence type="ECO:0000313" key="5">
    <source>
        <dbReference type="Proteomes" id="UP001154078"/>
    </source>
</evidence>
<keyword evidence="3" id="KW-0732">Signal</keyword>
<keyword evidence="2" id="KW-0677">Repeat</keyword>
<evidence type="ECO:0000256" key="1">
    <source>
        <dbReference type="ARBA" id="ARBA00022460"/>
    </source>
</evidence>
<protein>
    <submittedName>
        <fullName evidence="4">Uncharacterized protein</fullName>
    </submittedName>
</protein>
<evidence type="ECO:0000256" key="3">
    <source>
        <dbReference type="SAM" id="SignalP"/>
    </source>
</evidence>
<dbReference type="PANTHER" id="PTHR39068">
    <property type="entry name" value="LARVAL/PUPAL CUTICLE PROTEIN H1C-LIKE PROTEIN-RELATED"/>
    <property type="match status" value="1"/>
</dbReference>
<feature type="signal peptide" evidence="3">
    <location>
        <begin position="1"/>
        <end position="17"/>
    </location>
</feature>
<dbReference type="PANTHER" id="PTHR39068:SF5">
    <property type="entry name" value="PUPAL CUTICLE PROTEIN C1B-LIKE PROTEIN"/>
    <property type="match status" value="1"/>
</dbReference>